<evidence type="ECO:0000259" key="14">
    <source>
        <dbReference type="SMART" id="SM00382"/>
    </source>
</evidence>
<dbReference type="SUPFAM" id="SSF56104">
    <property type="entry name" value="SAICAR synthase-like"/>
    <property type="match status" value="1"/>
</dbReference>
<dbReference type="InterPro" id="IPR032319">
    <property type="entry name" value="CLP1_P"/>
</dbReference>
<evidence type="ECO:0000256" key="11">
    <source>
        <dbReference type="ARBA" id="ARBA00023242"/>
    </source>
</evidence>
<dbReference type="InterPro" id="IPR038238">
    <property type="entry name" value="Clp1_C_sf"/>
</dbReference>
<evidence type="ECO:0000256" key="10">
    <source>
        <dbReference type="ARBA" id="ARBA00022840"/>
    </source>
</evidence>
<dbReference type="Gene3D" id="2.60.120.1030">
    <property type="entry name" value="Clp1, DNA binding domain"/>
    <property type="match status" value="1"/>
</dbReference>
<dbReference type="AlphaFoldDB" id="A0AAN6VC71"/>
<name>A0AAN6VC71_9PEZI</name>
<comment type="similarity">
    <text evidence="3">Belongs to the inositol phosphokinase (IPK) family.</text>
</comment>
<dbReference type="InterPro" id="IPR027417">
    <property type="entry name" value="P-loop_NTPase"/>
</dbReference>
<dbReference type="HAMAP" id="MF_03035">
    <property type="entry name" value="Clp1"/>
    <property type="match status" value="1"/>
</dbReference>
<dbReference type="Pfam" id="PF16573">
    <property type="entry name" value="CLP1_N"/>
    <property type="match status" value="1"/>
</dbReference>
<feature type="binding site" evidence="12">
    <location>
        <begin position="569"/>
        <end position="574"/>
    </location>
    <ligand>
        <name>ATP</name>
        <dbReference type="ChEBI" id="CHEBI:30616"/>
    </ligand>
</feature>
<protein>
    <recommendedName>
        <fullName evidence="5">Polynucleotide 5'-hydroxyl-kinase GRC3</fullName>
    </recommendedName>
    <alternativeName>
        <fullName evidence="4">Polynucleotide 5'-hydroxyl-kinase grc3</fullName>
    </alternativeName>
</protein>
<feature type="binding site" evidence="12">
    <location>
        <position position="415"/>
    </location>
    <ligand>
        <name>ATP</name>
        <dbReference type="ChEBI" id="CHEBI:30616"/>
    </ligand>
</feature>
<dbReference type="Gene3D" id="3.30.470.160">
    <property type="entry name" value="Inositol polyphosphate kinase"/>
    <property type="match status" value="1"/>
</dbReference>
<evidence type="ECO:0000256" key="6">
    <source>
        <dbReference type="ARBA" id="ARBA00022664"/>
    </source>
</evidence>
<dbReference type="SUPFAM" id="SSF52540">
    <property type="entry name" value="P-loop containing nucleoside triphosphate hydrolases"/>
    <property type="match status" value="1"/>
</dbReference>
<keyword evidence="11 12" id="KW-0539">Nucleus</keyword>
<dbReference type="GO" id="GO:0051731">
    <property type="term" value="F:polynucleotide 5'-hydroxyl-kinase activity"/>
    <property type="evidence" value="ECO:0007669"/>
    <property type="project" value="InterPro"/>
</dbReference>
<organism evidence="15 16">
    <name type="scientific">Chaetomidium leptoderma</name>
    <dbReference type="NCBI Taxonomy" id="669021"/>
    <lineage>
        <taxon>Eukaryota</taxon>
        <taxon>Fungi</taxon>
        <taxon>Dikarya</taxon>
        <taxon>Ascomycota</taxon>
        <taxon>Pezizomycotina</taxon>
        <taxon>Sordariomycetes</taxon>
        <taxon>Sordariomycetidae</taxon>
        <taxon>Sordariales</taxon>
        <taxon>Chaetomiaceae</taxon>
        <taxon>Chaetomidium</taxon>
    </lineage>
</organism>
<keyword evidence="9 15" id="KW-0418">Kinase</keyword>
<proteinExistence type="inferred from homology"/>
<accession>A0AAN6VC71</accession>
<dbReference type="GO" id="GO:0032958">
    <property type="term" value="P:inositol phosphate biosynthetic process"/>
    <property type="evidence" value="ECO:0007669"/>
    <property type="project" value="InterPro"/>
</dbReference>
<keyword evidence="8 12" id="KW-0547">Nucleotide-binding</keyword>
<comment type="function">
    <text evidence="12">Required for endonucleolytic cleavage during polyadenylation-dependent pre-mRNA 3'-end formation.</text>
</comment>
<comment type="similarity">
    <text evidence="12">Belongs to the Clp1 family. Clp1 subfamily.</text>
</comment>
<evidence type="ECO:0000256" key="1">
    <source>
        <dbReference type="ARBA" id="ARBA00003798"/>
    </source>
</evidence>
<reference evidence="15" key="2">
    <citation type="submission" date="2023-05" db="EMBL/GenBank/DDBJ databases">
        <authorList>
            <consortium name="Lawrence Berkeley National Laboratory"/>
            <person name="Steindorff A."/>
            <person name="Hensen N."/>
            <person name="Bonometti L."/>
            <person name="Westerberg I."/>
            <person name="Brannstrom I.O."/>
            <person name="Guillou S."/>
            <person name="Cros-Aarteil S."/>
            <person name="Calhoun S."/>
            <person name="Haridas S."/>
            <person name="Kuo A."/>
            <person name="Mondo S."/>
            <person name="Pangilinan J."/>
            <person name="Riley R."/>
            <person name="Labutti K."/>
            <person name="Andreopoulos B."/>
            <person name="Lipzen A."/>
            <person name="Chen C."/>
            <person name="Yanf M."/>
            <person name="Daum C."/>
            <person name="Ng V."/>
            <person name="Clum A."/>
            <person name="Ohm R."/>
            <person name="Martin F."/>
            <person name="Silar P."/>
            <person name="Natvig D."/>
            <person name="Lalanne C."/>
            <person name="Gautier V."/>
            <person name="Ament-Velasquez S.L."/>
            <person name="Kruys A."/>
            <person name="Hutchinson M.I."/>
            <person name="Powell A.J."/>
            <person name="Barry K."/>
            <person name="Miller A.N."/>
            <person name="Grigoriev I.V."/>
            <person name="Debuchy R."/>
            <person name="Gladieux P."/>
            <person name="Thoren M.H."/>
            <person name="Johannesson H."/>
        </authorList>
    </citation>
    <scope>NUCLEOTIDE SEQUENCE</scope>
    <source>
        <strain evidence="15">CBS 538.74</strain>
    </source>
</reference>
<evidence type="ECO:0000256" key="4">
    <source>
        <dbReference type="ARBA" id="ARBA00018706"/>
    </source>
</evidence>
<keyword evidence="10 12" id="KW-0067">ATP-binding</keyword>
<dbReference type="Pfam" id="PF03770">
    <property type="entry name" value="IPK"/>
    <property type="match status" value="1"/>
</dbReference>
<dbReference type="InterPro" id="IPR010655">
    <property type="entry name" value="Clp1_C"/>
</dbReference>
<gene>
    <name evidence="12" type="primary">CLP1</name>
    <name evidence="15" type="ORF">C8A00DRAFT_47505</name>
</gene>
<evidence type="ECO:0000256" key="13">
    <source>
        <dbReference type="SAM" id="MobiDB-lite"/>
    </source>
</evidence>
<dbReference type="GO" id="GO:0006388">
    <property type="term" value="P:tRNA splicing, via endonucleolytic cleavage and ligation"/>
    <property type="evidence" value="ECO:0007669"/>
    <property type="project" value="TreeGrafter"/>
</dbReference>
<feature type="compositionally biased region" description="Low complexity" evidence="13">
    <location>
        <begin position="423"/>
        <end position="453"/>
    </location>
</feature>
<dbReference type="Proteomes" id="UP001302745">
    <property type="component" value="Unassembled WGS sequence"/>
</dbReference>
<keyword evidence="16" id="KW-1185">Reference proteome</keyword>
<evidence type="ECO:0000256" key="8">
    <source>
        <dbReference type="ARBA" id="ARBA00022741"/>
    </source>
</evidence>
<evidence type="ECO:0000256" key="7">
    <source>
        <dbReference type="ARBA" id="ARBA00022679"/>
    </source>
</evidence>
<dbReference type="Gene3D" id="3.40.50.300">
    <property type="entry name" value="P-loop containing nucleotide triphosphate hydrolases"/>
    <property type="match status" value="1"/>
</dbReference>
<dbReference type="Pfam" id="PF06807">
    <property type="entry name" value="Clp1"/>
    <property type="match status" value="1"/>
</dbReference>
<dbReference type="GO" id="GO:0005524">
    <property type="term" value="F:ATP binding"/>
    <property type="evidence" value="ECO:0007669"/>
    <property type="project" value="UniProtKB-UniRule"/>
</dbReference>
<dbReference type="SMART" id="SM00382">
    <property type="entry name" value="AAA"/>
    <property type="match status" value="1"/>
</dbReference>
<dbReference type="PANTHER" id="PTHR12755:SF6">
    <property type="entry name" value="POLYRIBONUCLEOTIDE 5'-HYDROXYL-KINASE CLP1"/>
    <property type="match status" value="1"/>
</dbReference>
<feature type="domain" description="AAA+ ATPase" evidence="14">
    <location>
        <begin position="558"/>
        <end position="742"/>
    </location>
</feature>
<feature type="compositionally biased region" description="Polar residues" evidence="13">
    <location>
        <begin position="454"/>
        <end position="465"/>
    </location>
</feature>
<feature type="region of interest" description="Disordered" evidence="13">
    <location>
        <begin position="423"/>
        <end position="469"/>
    </location>
</feature>
<sequence length="883" mass="94624">MAGSRALPNHADLQPYNHAVAGHDGTLSDPDGEFFIKPCVQQEIDFYEKAFRDHLDFAALMPLYLGTLALNDVTDVDSLNEQLPGIADHLSQGLKEEAVLMAKEAAAAEAAAEQADQPIDIAWRPNKNSKISTNKSVVLQNTTHGFKKPNILDAKLGQRLWADDAPMAKRKRFDEISKATTNGSHGFRIAGMRVYKGSDKADELDSDGFKVFNKDYGRFSVNKDNVVQELGNFIFNERAGIDEDLGRAVAQAFLEDLKRVEDVLANSETRMFSASLLFTFEGDGEALRAAIEENNALADDAKQEEMELVGEIDITREKIDGIEAQVISGAIEGDLKVVEIMGDVVVDGEEEDDGELSNLPRIYSLKLIDFAHAEWVPGQGPDENSLLGVRSLIEIFEEQTTTSTARTITLRPFWEWRFEVPRTSSTTTNSTTTTATTSTNTATTTSSSSSTATDGGTTVRLTSGTAERDGTELAQNHVYTFPRNTKSKLLTYTGATLEIGGDALIDSVAQYAAPEASPQLGVVNLHSALQDLRRAAAAAAAGNDNHNGGGGGGSQAAAGPRVMVCGEAGCGKTTVARTLAALATRAGGQPLVASVDPKEGMLALPGTISAAVFGTVMDVEDPGGGFGVSGSPSSGASAVPVKLPMVYYVGKERVDEDVPLWNALVGKLGSSVRAKFAADEVVRAAGLVLDTPAASVAKGDMDILTRVVDEFAVNIAVVLGSAGIAAELQRRLGEDVSIILLDKSDGVAERDKDFMKFTREAAIKEYFFGDAKRTLSPFTQSVGFDDVAIFKAPDDSSFYNNQQALERVEISAGMSHWTLAVMTASVNDAPETIRQAPVMGFVAIADVDEERRRLKILSPVSGRLGNRPMVWARWPEPYINLLG</sequence>
<dbReference type="PANTHER" id="PTHR12755">
    <property type="entry name" value="CLEAVAGE/POLYADENYLATION FACTOR IA SUBUNIT CLP1P"/>
    <property type="match status" value="1"/>
</dbReference>
<evidence type="ECO:0000256" key="12">
    <source>
        <dbReference type="HAMAP-Rule" id="MF_03035"/>
    </source>
</evidence>
<dbReference type="Pfam" id="PF16575">
    <property type="entry name" value="CLP1_P"/>
    <property type="match status" value="1"/>
</dbReference>
<dbReference type="InterPro" id="IPR005522">
    <property type="entry name" value="IPK"/>
</dbReference>
<evidence type="ECO:0000256" key="9">
    <source>
        <dbReference type="ARBA" id="ARBA00022777"/>
    </source>
</evidence>
<dbReference type="InterPro" id="IPR045116">
    <property type="entry name" value="Clp1/Grc3"/>
</dbReference>
<evidence type="ECO:0000313" key="15">
    <source>
        <dbReference type="EMBL" id="KAK4148724.1"/>
    </source>
</evidence>
<evidence type="ECO:0000256" key="3">
    <source>
        <dbReference type="ARBA" id="ARBA00007374"/>
    </source>
</evidence>
<dbReference type="InterPro" id="IPR038239">
    <property type="entry name" value="Clp1_N_sf"/>
</dbReference>
<dbReference type="InterPro" id="IPR028606">
    <property type="entry name" value="Clp1"/>
</dbReference>
<keyword evidence="6 12" id="KW-0507">mRNA processing</keyword>
<reference evidence="15" key="1">
    <citation type="journal article" date="2023" name="Mol. Phylogenet. Evol.">
        <title>Genome-scale phylogeny and comparative genomics of the fungal order Sordariales.</title>
        <authorList>
            <person name="Hensen N."/>
            <person name="Bonometti L."/>
            <person name="Westerberg I."/>
            <person name="Brannstrom I.O."/>
            <person name="Guillou S."/>
            <person name="Cros-Aarteil S."/>
            <person name="Calhoun S."/>
            <person name="Haridas S."/>
            <person name="Kuo A."/>
            <person name="Mondo S."/>
            <person name="Pangilinan J."/>
            <person name="Riley R."/>
            <person name="LaButti K."/>
            <person name="Andreopoulos B."/>
            <person name="Lipzen A."/>
            <person name="Chen C."/>
            <person name="Yan M."/>
            <person name="Daum C."/>
            <person name="Ng V."/>
            <person name="Clum A."/>
            <person name="Steindorff A."/>
            <person name="Ohm R.A."/>
            <person name="Martin F."/>
            <person name="Silar P."/>
            <person name="Natvig D.O."/>
            <person name="Lalanne C."/>
            <person name="Gautier V."/>
            <person name="Ament-Velasquez S.L."/>
            <person name="Kruys A."/>
            <person name="Hutchinson M.I."/>
            <person name="Powell A.J."/>
            <person name="Barry K."/>
            <person name="Miller A.N."/>
            <person name="Grigoriev I.V."/>
            <person name="Debuchy R."/>
            <person name="Gladieux P."/>
            <person name="Hiltunen Thoren M."/>
            <person name="Johannesson H."/>
        </authorList>
    </citation>
    <scope>NUCLEOTIDE SEQUENCE</scope>
    <source>
        <strain evidence="15">CBS 538.74</strain>
    </source>
</reference>
<comment type="caution">
    <text evidence="15">The sequence shown here is derived from an EMBL/GenBank/DDBJ whole genome shotgun (WGS) entry which is preliminary data.</text>
</comment>
<dbReference type="InterPro" id="IPR003593">
    <property type="entry name" value="AAA+_ATPase"/>
</dbReference>
<dbReference type="GO" id="GO:0031124">
    <property type="term" value="P:mRNA 3'-end processing"/>
    <property type="evidence" value="ECO:0007669"/>
    <property type="project" value="UniProtKB-UniRule"/>
</dbReference>
<keyword evidence="7" id="KW-0808">Transferase</keyword>
<evidence type="ECO:0000313" key="16">
    <source>
        <dbReference type="Proteomes" id="UP001302745"/>
    </source>
</evidence>
<dbReference type="InterPro" id="IPR038286">
    <property type="entry name" value="IPK_sf"/>
</dbReference>
<evidence type="ECO:0000256" key="2">
    <source>
        <dbReference type="ARBA" id="ARBA00004123"/>
    </source>
</evidence>
<feature type="binding site" evidence="12">
    <location>
        <position position="486"/>
    </location>
    <ligand>
        <name>ATP</name>
        <dbReference type="ChEBI" id="CHEBI:30616"/>
    </ligand>
</feature>
<dbReference type="Gene3D" id="2.40.30.330">
    <property type="entry name" value="Pre-mRNA cleavage complex subunit Clp1, C-terminal domain"/>
    <property type="match status" value="1"/>
</dbReference>
<evidence type="ECO:0000256" key="5">
    <source>
        <dbReference type="ARBA" id="ARBA00019824"/>
    </source>
</evidence>
<comment type="function">
    <text evidence="1">Polynucleotide 5'-kinase involved in rRNA processing.</text>
</comment>
<dbReference type="GO" id="GO:0005849">
    <property type="term" value="C:mRNA cleavage factor complex"/>
    <property type="evidence" value="ECO:0007669"/>
    <property type="project" value="UniProtKB-UniRule"/>
</dbReference>
<dbReference type="InterPro" id="IPR032324">
    <property type="entry name" value="Clp1_N"/>
</dbReference>
<comment type="subunit">
    <text evidence="12">Component of a pre-mRNA cleavage factor complex. Interacts directly with PCF11.</text>
</comment>
<dbReference type="EMBL" id="MU857274">
    <property type="protein sequence ID" value="KAK4148724.1"/>
    <property type="molecule type" value="Genomic_DNA"/>
</dbReference>
<comment type="subcellular location">
    <subcellularLocation>
        <location evidence="2 12">Nucleus</location>
    </subcellularLocation>
</comment>